<feature type="transmembrane region" description="Helical" evidence="1">
    <location>
        <begin position="149"/>
        <end position="174"/>
    </location>
</feature>
<feature type="transmembrane region" description="Helical" evidence="1">
    <location>
        <begin position="180"/>
        <end position="199"/>
    </location>
</feature>
<reference evidence="2 3" key="1">
    <citation type="submission" date="2019-03" db="EMBL/GenBank/DDBJ databases">
        <title>Genomic Encyclopedia of Type Strains, Phase IV (KMG-IV): sequencing the most valuable type-strain genomes for metagenomic binning, comparative biology and taxonomic classification.</title>
        <authorList>
            <person name="Goeker M."/>
        </authorList>
    </citation>
    <scope>NUCLEOTIDE SEQUENCE [LARGE SCALE GENOMIC DNA]</scope>
    <source>
        <strain evidence="2 3">DSM 44684</strain>
    </source>
</reference>
<name>A0A4V2PC34_9NOCA</name>
<comment type="caution">
    <text evidence="2">The sequence shown here is derived from an EMBL/GenBank/DDBJ whole genome shotgun (WGS) entry which is preliminary data.</text>
</comment>
<keyword evidence="1" id="KW-0812">Transmembrane</keyword>
<proteinExistence type="predicted"/>
<dbReference type="RefSeq" id="WP_067450943.1">
    <property type="nucleotide sequence ID" value="NZ_SMFR01000001.1"/>
</dbReference>
<sequence>MTTSVLPADLVPGIDTEARKIVALRQTRLLLAAPIALALVGTLITAIMSGPADPKGQPATGAATVGLYLAMIAVFVVAALVGIAATGGEYRHRTMALSVLFAPDRDRLVIAKYLATAAVAFVVALAAELVSLLVLLVAARGKFEFGWRLIEVLAAGLLVAMCWAVLGAGIGLLLRTFSGAVWLVLGWAFALEPLIWVVAKGFGAGGIAALLPVSATVAGVSAGSFDEAEVFAPTPAALVVLLLWTAAVGAAGWWDLRNRDL</sequence>
<dbReference type="STRING" id="1210063.GCA_001612665_03213"/>
<protein>
    <submittedName>
        <fullName evidence="2">ABC-2 type transport system permease protein</fullName>
    </submittedName>
</protein>
<evidence type="ECO:0000256" key="1">
    <source>
        <dbReference type="SAM" id="Phobius"/>
    </source>
</evidence>
<keyword evidence="1" id="KW-1133">Transmembrane helix</keyword>
<dbReference type="Proteomes" id="UP000294856">
    <property type="component" value="Unassembled WGS sequence"/>
</dbReference>
<feature type="transmembrane region" description="Helical" evidence="1">
    <location>
        <begin position="29"/>
        <end position="50"/>
    </location>
</feature>
<dbReference type="EMBL" id="SMFR01000001">
    <property type="protein sequence ID" value="TCJ99735.1"/>
    <property type="molecule type" value="Genomic_DNA"/>
</dbReference>
<organism evidence="2 3">
    <name type="scientific">Nocardia alba</name>
    <dbReference type="NCBI Taxonomy" id="225051"/>
    <lineage>
        <taxon>Bacteria</taxon>
        <taxon>Bacillati</taxon>
        <taxon>Actinomycetota</taxon>
        <taxon>Actinomycetes</taxon>
        <taxon>Mycobacteriales</taxon>
        <taxon>Nocardiaceae</taxon>
        <taxon>Nocardia</taxon>
    </lineage>
</organism>
<dbReference type="GO" id="GO:0140359">
    <property type="term" value="F:ABC-type transporter activity"/>
    <property type="evidence" value="ECO:0007669"/>
    <property type="project" value="InterPro"/>
</dbReference>
<dbReference type="GO" id="GO:0005886">
    <property type="term" value="C:plasma membrane"/>
    <property type="evidence" value="ECO:0007669"/>
    <property type="project" value="UniProtKB-SubCell"/>
</dbReference>
<dbReference type="AlphaFoldDB" id="A0A4V2PC34"/>
<dbReference type="OrthoDB" id="4551971at2"/>
<accession>A0A4V2PC34</accession>
<feature type="transmembrane region" description="Helical" evidence="1">
    <location>
        <begin position="237"/>
        <end position="256"/>
    </location>
</feature>
<feature type="transmembrane region" description="Helical" evidence="1">
    <location>
        <begin position="206"/>
        <end position="225"/>
    </location>
</feature>
<evidence type="ECO:0000313" key="3">
    <source>
        <dbReference type="Proteomes" id="UP000294856"/>
    </source>
</evidence>
<dbReference type="Pfam" id="PF12679">
    <property type="entry name" value="ABC2_membrane_2"/>
    <property type="match status" value="1"/>
</dbReference>
<feature type="transmembrane region" description="Helical" evidence="1">
    <location>
        <begin position="113"/>
        <end position="137"/>
    </location>
</feature>
<feature type="transmembrane region" description="Helical" evidence="1">
    <location>
        <begin position="62"/>
        <end position="85"/>
    </location>
</feature>
<gene>
    <name evidence="2" type="ORF">DFR71_0717</name>
</gene>
<keyword evidence="3" id="KW-1185">Reference proteome</keyword>
<keyword evidence="1" id="KW-0472">Membrane</keyword>
<evidence type="ECO:0000313" key="2">
    <source>
        <dbReference type="EMBL" id="TCJ99735.1"/>
    </source>
</evidence>